<sequence length="484" mass="51946">MLYPEVRNYVAGNFINSSAETLEIISPLDGSLLSTVPLSGETELNEAVKAAQQAFPKWSAMPIKERVQIFFRYKTLLEQNLEELTELVHRENGKTLGEARAEVEKAIELTEFACSLPQLVAGEILEVSAGVECRLEKKPIGVVASITPFNFPNMVPHWTIPNALALGNCMILKPSEKVPISANRIAELLTEAGLPAGVFNVVNGAQELVEAICDHPDIAAVSFVGSTNVAKIVYRRATSNLKRCVALGGAKNHIIVLPDANIGLTAAGVAASMSGCAGQRCMAGSAMLGVGPIDNIIEKIVEEAKKIIPGENLGSVISKEAKERIEKYISEAEKAGAKVLVDGRNAMVSGKENGYYVGPTIIDFVTPDMAIAKEEVFGPVLAIIRAKTLDEALQIENKSEYGNAASVFTQSGGLARYVMENASAGMIGVNVGVPVPREPFSFGGWNESKFGTCDITGKSSIEFWTQMKKTTTKWNPEAGINWMS</sequence>
<dbReference type="InterPro" id="IPR016162">
    <property type="entry name" value="Ald_DH_N"/>
</dbReference>
<evidence type="ECO:0000313" key="4">
    <source>
        <dbReference type="Proteomes" id="UP000644147"/>
    </source>
</evidence>
<proteinExistence type="predicted"/>
<organism evidence="3 4">
    <name type="scientific">Adhaeribacter terrigena</name>
    <dbReference type="NCBI Taxonomy" id="2793070"/>
    <lineage>
        <taxon>Bacteria</taxon>
        <taxon>Pseudomonadati</taxon>
        <taxon>Bacteroidota</taxon>
        <taxon>Cytophagia</taxon>
        <taxon>Cytophagales</taxon>
        <taxon>Hymenobacteraceae</taxon>
        <taxon>Adhaeribacter</taxon>
    </lineage>
</organism>
<gene>
    <name evidence="3" type="ORF">I5M27_12215</name>
</gene>
<dbReference type="EMBL" id="JAEHFX010000006">
    <property type="protein sequence ID" value="MBK0403756.1"/>
    <property type="molecule type" value="Genomic_DNA"/>
</dbReference>
<dbReference type="PANTHER" id="PTHR43866">
    <property type="entry name" value="MALONATE-SEMIALDEHYDE DEHYDROGENASE"/>
    <property type="match status" value="1"/>
</dbReference>
<dbReference type="Pfam" id="PF00171">
    <property type="entry name" value="Aldedh"/>
    <property type="match status" value="1"/>
</dbReference>
<evidence type="ECO:0000256" key="1">
    <source>
        <dbReference type="ARBA" id="ARBA00023002"/>
    </source>
</evidence>
<reference evidence="3 4" key="1">
    <citation type="submission" date="2020-12" db="EMBL/GenBank/DDBJ databases">
        <title>Bacterial novel species Adhaeribacter sp. BT258 isolated from soil.</title>
        <authorList>
            <person name="Jung H.-Y."/>
        </authorList>
    </citation>
    <scope>NUCLEOTIDE SEQUENCE [LARGE SCALE GENOMIC DNA]</scope>
    <source>
        <strain evidence="3 4">BT258</strain>
    </source>
</reference>
<dbReference type="CDD" id="cd07085">
    <property type="entry name" value="ALDH_F6_MMSDH"/>
    <property type="match status" value="1"/>
</dbReference>
<dbReference type="InterPro" id="IPR016161">
    <property type="entry name" value="Ald_DH/histidinol_DH"/>
</dbReference>
<dbReference type="PANTHER" id="PTHR43866:SF4">
    <property type="entry name" value="MALONATE-SEMIALDEHYDE DEHYDROGENASE"/>
    <property type="match status" value="1"/>
</dbReference>
<dbReference type="Gene3D" id="3.40.605.10">
    <property type="entry name" value="Aldehyde Dehydrogenase, Chain A, domain 1"/>
    <property type="match status" value="1"/>
</dbReference>
<dbReference type="InterPro" id="IPR015590">
    <property type="entry name" value="Aldehyde_DH_dom"/>
</dbReference>
<dbReference type="Proteomes" id="UP000644147">
    <property type="component" value="Unassembled WGS sequence"/>
</dbReference>
<keyword evidence="1" id="KW-0560">Oxidoreductase</keyword>
<dbReference type="SUPFAM" id="SSF53720">
    <property type="entry name" value="ALDH-like"/>
    <property type="match status" value="1"/>
</dbReference>
<evidence type="ECO:0000259" key="2">
    <source>
        <dbReference type="Pfam" id="PF00171"/>
    </source>
</evidence>
<keyword evidence="4" id="KW-1185">Reference proteome</keyword>
<protein>
    <submittedName>
        <fullName evidence="3">CoA-acylating methylmalonate-semialdehyde dehydrogenase</fullName>
    </submittedName>
</protein>
<comment type="caution">
    <text evidence="3">The sequence shown here is derived from an EMBL/GenBank/DDBJ whole genome shotgun (WGS) entry which is preliminary data.</text>
</comment>
<dbReference type="InterPro" id="IPR016163">
    <property type="entry name" value="Ald_DH_C"/>
</dbReference>
<feature type="domain" description="Aldehyde dehydrogenase" evidence="2">
    <location>
        <begin position="15"/>
        <end position="469"/>
    </location>
</feature>
<evidence type="ECO:0000313" key="3">
    <source>
        <dbReference type="EMBL" id="MBK0403756.1"/>
    </source>
</evidence>
<accession>A0ABS1C2X5</accession>
<dbReference type="NCBIfam" id="TIGR01722">
    <property type="entry name" value="MMSDH"/>
    <property type="match status" value="1"/>
</dbReference>
<name>A0ABS1C2X5_9BACT</name>
<dbReference type="Gene3D" id="3.40.309.10">
    <property type="entry name" value="Aldehyde Dehydrogenase, Chain A, domain 2"/>
    <property type="match status" value="1"/>
</dbReference>
<dbReference type="InterPro" id="IPR010061">
    <property type="entry name" value="MeMal-semiAld_DH"/>
</dbReference>